<dbReference type="CDD" id="cd01646">
    <property type="entry name" value="RT_Bac_retron_I"/>
    <property type="match status" value="1"/>
</dbReference>
<dbReference type="Proteomes" id="UP000008311">
    <property type="component" value="Unassembled WGS sequence"/>
</dbReference>
<proteinExistence type="predicted"/>
<organism evidence="2 3">
    <name type="scientific">Ricinus communis</name>
    <name type="common">Castor bean</name>
    <dbReference type="NCBI Taxonomy" id="3988"/>
    <lineage>
        <taxon>Eukaryota</taxon>
        <taxon>Viridiplantae</taxon>
        <taxon>Streptophyta</taxon>
        <taxon>Embryophyta</taxon>
        <taxon>Tracheophyta</taxon>
        <taxon>Spermatophyta</taxon>
        <taxon>Magnoliopsida</taxon>
        <taxon>eudicotyledons</taxon>
        <taxon>Gunneridae</taxon>
        <taxon>Pentapetalae</taxon>
        <taxon>rosids</taxon>
        <taxon>fabids</taxon>
        <taxon>Malpighiales</taxon>
        <taxon>Euphorbiaceae</taxon>
        <taxon>Acalyphoideae</taxon>
        <taxon>Acalypheae</taxon>
        <taxon>Ricinus</taxon>
    </lineage>
</organism>
<dbReference type="NCBIfam" id="NF041748">
    <property type="entry name" value="Drt3b"/>
    <property type="match status" value="1"/>
</dbReference>
<reference evidence="3" key="1">
    <citation type="journal article" date="2010" name="Nat. Biotechnol.">
        <title>Draft genome sequence of the oilseed species Ricinus communis.</title>
        <authorList>
            <person name="Chan A.P."/>
            <person name="Crabtree J."/>
            <person name="Zhao Q."/>
            <person name="Lorenzi H."/>
            <person name="Orvis J."/>
            <person name="Puiu D."/>
            <person name="Melake-Berhan A."/>
            <person name="Jones K.M."/>
            <person name="Redman J."/>
            <person name="Chen G."/>
            <person name="Cahoon E.B."/>
            <person name="Gedil M."/>
            <person name="Stanke M."/>
            <person name="Haas B.J."/>
            <person name="Wortman J.R."/>
            <person name="Fraser-Liggett C.M."/>
            <person name="Ravel J."/>
            <person name="Rabinowicz P.D."/>
        </authorList>
    </citation>
    <scope>NUCLEOTIDE SEQUENCE [LARGE SCALE GENOMIC DNA]</scope>
    <source>
        <strain evidence="3">cv. Hale</strain>
    </source>
</reference>
<keyword evidence="3" id="KW-1185">Reference proteome</keyword>
<dbReference type="AlphaFoldDB" id="B9TCG6"/>
<name>B9TCG6_RICCO</name>
<protein>
    <recommendedName>
        <fullName evidence="1">Reverse transcriptase domain-containing protein</fullName>
    </recommendedName>
</protein>
<sequence>MRKTIDIDKSDQNRILHTEVLPYEVPLFFSNDKFYAFINSFEPASTPEIIRTLIFHDRYTIPFEYDIRHGTTGNRSIAIIHPATQIRFAKFYSEYDQLILSLCGRSDYSLRAPFRVATHFIDRNIIAKDNSLNDGDVATDADGEDVSKFASSYFSYAKYSQLHRFIDSPEFLSLEAKFSKLLKFDVKKCFASIYTHSIAWAIKDKEYAKANKAFDSFEQDFDKLMRHANFDETNGIVVGPEVSRIFAEIILQRVDLNIANTLNGQGTTSNSFAIRRYIDDYFVFANDEKTLQDVFAIAQAELQYFKLYVNEAKTTHIERPFSSPQTAAKSAVQEVL</sequence>
<feature type="domain" description="Reverse transcriptase" evidence="1">
    <location>
        <begin position="170"/>
        <end position="319"/>
    </location>
</feature>
<gene>
    <name evidence="2" type="ORF">RCOM_1872180</name>
</gene>
<dbReference type="InterPro" id="IPR000477">
    <property type="entry name" value="RT_dom"/>
</dbReference>
<evidence type="ECO:0000313" key="3">
    <source>
        <dbReference type="Proteomes" id="UP000008311"/>
    </source>
</evidence>
<dbReference type="InParanoid" id="B9TCG6"/>
<feature type="non-terminal residue" evidence="2">
    <location>
        <position position="336"/>
    </location>
</feature>
<accession>B9TCG6</accession>
<dbReference type="Pfam" id="PF00078">
    <property type="entry name" value="RVT_1"/>
    <property type="match status" value="1"/>
</dbReference>
<dbReference type="EMBL" id="EQ977262">
    <property type="protein sequence ID" value="EEF26448.1"/>
    <property type="molecule type" value="Genomic_DNA"/>
</dbReference>
<evidence type="ECO:0000313" key="2">
    <source>
        <dbReference type="EMBL" id="EEF26448.1"/>
    </source>
</evidence>
<evidence type="ECO:0000259" key="1">
    <source>
        <dbReference type="Pfam" id="PF00078"/>
    </source>
</evidence>